<dbReference type="SUPFAM" id="SSF47616">
    <property type="entry name" value="GST C-terminal domain-like"/>
    <property type="match status" value="1"/>
</dbReference>
<dbReference type="InterPro" id="IPR036249">
    <property type="entry name" value="Thioredoxin-like_sf"/>
</dbReference>
<dbReference type="InterPro" id="IPR004046">
    <property type="entry name" value="GST_C"/>
</dbReference>
<evidence type="ECO:0000259" key="1">
    <source>
        <dbReference type="PROSITE" id="PS50404"/>
    </source>
</evidence>
<name>A0ABV9TAP3_9GAMM</name>
<keyword evidence="4" id="KW-1185">Reference proteome</keyword>
<dbReference type="EMBL" id="JBHSJH010000001">
    <property type="protein sequence ID" value="MFC4891969.1"/>
    <property type="molecule type" value="Genomic_DNA"/>
</dbReference>
<evidence type="ECO:0000259" key="2">
    <source>
        <dbReference type="PROSITE" id="PS50405"/>
    </source>
</evidence>
<dbReference type="InterPro" id="IPR036282">
    <property type="entry name" value="Glutathione-S-Trfase_C_sf"/>
</dbReference>
<sequence>MKVTLYTAKYCPYSLRARIALAEKRMNVDVVEASDLSADILKKISPKGTLPVLKEKDYSVDNKKALMIYIDERFPAPNLLPSIVHDRIKVRLALEKIDAEWYTVLAEVKKNRGNKTKLKNIFKDLEDSFKSMEGVFAESEFFISSTFTLADCYLAAMMLYLEAEGFIIDESYGAIFDYKKRIFARESIKKAYFKGNANDSLLKTLRASMTR</sequence>
<dbReference type="PROSITE" id="PS50404">
    <property type="entry name" value="GST_NTER"/>
    <property type="match status" value="1"/>
</dbReference>
<feature type="domain" description="GST C-terminal" evidence="2">
    <location>
        <begin position="83"/>
        <end position="202"/>
    </location>
</feature>
<dbReference type="Gene3D" id="3.40.30.10">
    <property type="entry name" value="Glutaredoxin"/>
    <property type="match status" value="1"/>
</dbReference>
<dbReference type="InterPro" id="IPR040079">
    <property type="entry name" value="Glutathione_S-Trfase"/>
</dbReference>
<proteinExistence type="predicted"/>
<dbReference type="SFLD" id="SFLDS00019">
    <property type="entry name" value="Glutathione_Transferase_(cytos"/>
    <property type="match status" value="1"/>
</dbReference>
<dbReference type="PROSITE" id="PS51354">
    <property type="entry name" value="GLUTAREDOXIN_2"/>
    <property type="match status" value="1"/>
</dbReference>
<organism evidence="3 4">
    <name type="scientific">Pseudofrancisella aestuarii</name>
    <dbReference type="NCBI Taxonomy" id="2670347"/>
    <lineage>
        <taxon>Bacteria</taxon>
        <taxon>Pseudomonadati</taxon>
        <taxon>Pseudomonadota</taxon>
        <taxon>Gammaproteobacteria</taxon>
        <taxon>Thiotrichales</taxon>
        <taxon>Francisellaceae</taxon>
        <taxon>Pseudofrancisella</taxon>
    </lineage>
</organism>
<dbReference type="Proteomes" id="UP001595926">
    <property type="component" value="Unassembled WGS sequence"/>
</dbReference>
<dbReference type="PANTHER" id="PTHR43968:SF6">
    <property type="entry name" value="GLUTATHIONE S-TRANSFERASE OMEGA"/>
    <property type="match status" value="1"/>
</dbReference>
<dbReference type="PROSITE" id="PS50405">
    <property type="entry name" value="GST_CTER"/>
    <property type="match status" value="1"/>
</dbReference>
<dbReference type="InterPro" id="IPR010987">
    <property type="entry name" value="Glutathione-S-Trfase_C-like"/>
</dbReference>
<comment type="caution">
    <text evidence="3">The sequence shown here is derived from an EMBL/GenBank/DDBJ whole genome shotgun (WGS) entry which is preliminary data.</text>
</comment>
<dbReference type="InterPro" id="IPR050983">
    <property type="entry name" value="GST_Omega/HSP26"/>
</dbReference>
<dbReference type="Pfam" id="PF13417">
    <property type="entry name" value="GST_N_3"/>
    <property type="match status" value="1"/>
</dbReference>
<accession>A0ABV9TAP3</accession>
<gene>
    <name evidence="3" type="ORF">ACFPDQ_02770</name>
</gene>
<dbReference type="PANTHER" id="PTHR43968">
    <property type="match status" value="1"/>
</dbReference>
<dbReference type="RefSeq" id="WP_119330315.1">
    <property type="nucleotide sequence ID" value="NZ_JBHSJH010000001.1"/>
</dbReference>
<evidence type="ECO:0000313" key="4">
    <source>
        <dbReference type="Proteomes" id="UP001595926"/>
    </source>
</evidence>
<protein>
    <submittedName>
        <fullName evidence="3">Glutathione S-transferase N-terminal domain-containing protein</fullName>
    </submittedName>
</protein>
<dbReference type="InterPro" id="IPR004045">
    <property type="entry name" value="Glutathione_S-Trfase_N"/>
</dbReference>
<reference evidence="4" key="1">
    <citation type="journal article" date="2019" name="Int. J. Syst. Evol. Microbiol.">
        <title>The Global Catalogue of Microorganisms (GCM) 10K type strain sequencing project: providing services to taxonomists for standard genome sequencing and annotation.</title>
        <authorList>
            <consortium name="The Broad Institute Genomics Platform"/>
            <consortium name="The Broad Institute Genome Sequencing Center for Infectious Disease"/>
            <person name="Wu L."/>
            <person name="Ma J."/>
        </authorList>
    </citation>
    <scope>NUCLEOTIDE SEQUENCE [LARGE SCALE GENOMIC DNA]</scope>
    <source>
        <strain evidence="4">CGMCC 1.13718</strain>
    </source>
</reference>
<dbReference type="Pfam" id="PF00043">
    <property type="entry name" value="GST_C"/>
    <property type="match status" value="1"/>
</dbReference>
<dbReference type="Gene3D" id="1.20.1050.10">
    <property type="match status" value="1"/>
</dbReference>
<dbReference type="SUPFAM" id="SSF52833">
    <property type="entry name" value="Thioredoxin-like"/>
    <property type="match status" value="1"/>
</dbReference>
<evidence type="ECO:0000313" key="3">
    <source>
        <dbReference type="EMBL" id="MFC4891969.1"/>
    </source>
</evidence>
<feature type="domain" description="GST N-terminal" evidence="1">
    <location>
        <begin position="1"/>
        <end position="78"/>
    </location>
</feature>